<name>A0AA42W686_9BURK</name>
<dbReference type="Pfam" id="PF12161">
    <property type="entry name" value="HsdM_N"/>
    <property type="match status" value="1"/>
</dbReference>
<dbReference type="GO" id="GO:0009307">
    <property type="term" value="P:DNA restriction-modification system"/>
    <property type="evidence" value="ECO:0007669"/>
    <property type="project" value="UniProtKB-KW"/>
</dbReference>
<keyword evidence="2" id="KW-0680">Restriction system</keyword>
<sequence length="113" mass="12743">MSNLSSIIKSIQDIMRQDSGVDGDAQRLSQLTWLLFLKVFDALEEELEFTQDDYQSPIPEPLRWRNWAADAEGMTGDALLDFVDNQLIPTLGNLPGSIAQNPRAFVLRSVFDD</sequence>
<feature type="domain" description="N6 adenine-specific DNA methyltransferase N-terminal" evidence="3">
    <location>
        <begin position="4"/>
        <end position="95"/>
    </location>
</feature>
<comment type="caution">
    <text evidence="4">The sequence shown here is derived from an EMBL/GenBank/DDBJ whole genome shotgun (WGS) entry which is preliminary data.</text>
</comment>
<dbReference type="SUPFAM" id="SSF53335">
    <property type="entry name" value="S-adenosyl-L-methionine-dependent methyltransferases"/>
    <property type="match status" value="1"/>
</dbReference>
<feature type="non-terminal residue" evidence="4">
    <location>
        <position position="113"/>
    </location>
</feature>
<dbReference type="EMBL" id="JAOCJW010000051">
    <property type="protein sequence ID" value="MDH2007203.1"/>
    <property type="molecule type" value="Genomic_DNA"/>
</dbReference>
<dbReference type="Gene3D" id="1.20.1260.30">
    <property type="match status" value="1"/>
</dbReference>
<reference evidence="4" key="1">
    <citation type="submission" date="2022-09" db="EMBL/GenBank/DDBJ databases">
        <title>Intensive care unit water sources are persistently colonized with multi-drug resistant bacteria and are the site of extensive horizontal gene transfer of antibiotic resistance genes.</title>
        <authorList>
            <person name="Diorio-Toth L."/>
        </authorList>
    </citation>
    <scope>NUCLEOTIDE SEQUENCE</scope>
    <source>
        <strain evidence="4">GD03686</strain>
    </source>
</reference>
<evidence type="ECO:0000256" key="2">
    <source>
        <dbReference type="ARBA" id="ARBA00022747"/>
    </source>
</evidence>
<evidence type="ECO:0000313" key="4">
    <source>
        <dbReference type="EMBL" id="MDH2007203.1"/>
    </source>
</evidence>
<accession>A0AA42W686</accession>
<comment type="similarity">
    <text evidence="1">Belongs to the N(4)/N(6)-methyltransferase family.</text>
</comment>
<organism evidence="4 5">
    <name type="scientific">Comamonas aquatica</name>
    <dbReference type="NCBI Taxonomy" id="225991"/>
    <lineage>
        <taxon>Bacteria</taxon>
        <taxon>Pseudomonadati</taxon>
        <taxon>Pseudomonadota</taxon>
        <taxon>Betaproteobacteria</taxon>
        <taxon>Burkholderiales</taxon>
        <taxon>Comamonadaceae</taxon>
        <taxon>Comamonas</taxon>
    </lineage>
</organism>
<proteinExistence type="inferred from homology"/>
<gene>
    <name evidence="4" type="ORF">N5J23_16955</name>
</gene>
<dbReference type="InterPro" id="IPR038333">
    <property type="entry name" value="T1MK-like_N_sf"/>
</dbReference>
<evidence type="ECO:0000313" key="5">
    <source>
        <dbReference type="Proteomes" id="UP001161294"/>
    </source>
</evidence>
<dbReference type="RefSeq" id="WP_279871664.1">
    <property type="nucleotide sequence ID" value="NZ_JAOCIA010000054.1"/>
</dbReference>
<dbReference type="InterPro" id="IPR022749">
    <property type="entry name" value="D12N6_MeTrfase_N"/>
</dbReference>
<dbReference type="InterPro" id="IPR029063">
    <property type="entry name" value="SAM-dependent_MTases_sf"/>
</dbReference>
<protein>
    <submittedName>
        <fullName evidence="4">Type I restriction-modification system subunit M N-terminal domain-containing protein</fullName>
    </submittedName>
</protein>
<evidence type="ECO:0000259" key="3">
    <source>
        <dbReference type="Pfam" id="PF12161"/>
    </source>
</evidence>
<evidence type="ECO:0000256" key="1">
    <source>
        <dbReference type="ARBA" id="ARBA00006594"/>
    </source>
</evidence>
<dbReference type="Proteomes" id="UP001161294">
    <property type="component" value="Unassembled WGS sequence"/>
</dbReference>
<dbReference type="AlphaFoldDB" id="A0AA42W686"/>